<evidence type="ECO:0000256" key="1">
    <source>
        <dbReference type="SAM" id="SignalP"/>
    </source>
</evidence>
<gene>
    <name evidence="2" type="ORF">EPJ69_01090</name>
</gene>
<reference evidence="2 3" key="1">
    <citation type="journal article" date="1992" name="Lakartidningen">
        <title>[Penicillin V and not amoxicillin is the first choice preparation in acute otitis].</title>
        <authorList>
            <person name="Kamme C."/>
            <person name="Lundgren K."/>
            <person name="Prellner K."/>
        </authorList>
    </citation>
    <scope>NUCLEOTIDE SEQUENCE [LARGE SCALE GENOMIC DNA]</scope>
    <source>
        <strain evidence="2 3">PC5538III-lc</strain>
    </source>
</reference>
<comment type="caution">
    <text evidence="2">The sequence shown here is derived from an EMBL/GenBank/DDBJ whole genome shotgun (WGS) entry which is preliminary data.</text>
</comment>
<name>A0A5C8EDV5_9SPIR</name>
<evidence type="ECO:0008006" key="4">
    <source>
        <dbReference type="Google" id="ProtNLM"/>
    </source>
</evidence>
<dbReference type="PROSITE" id="PS51257">
    <property type="entry name" value="PROKAR_LIPOPROTEIN"/>
    <property type="match status" value="1"/>
</dbReference>
<evidence type="ECO:0000313" key="2">
    <source>
        <dbReference type="EMBL" id="TXJ34802.1"/>
    </source>
</evidence>
<proteinExistence type="predicted"/>
<organism evidence="2 3">
    <name type="scientific">Brachyspira aalborgi</name>
    <dbReference type="NCBI Taxonomy" id="29522"/>
    <lineage>
        <taxon>Bacteria</taxon>
        <taxon>Pseudomonadati</taxon>
        <taxon>Spirochaetota</taxon>
        <taxon>Spirochaetia</taxon>
        <taxon>Brachyspirales</taxon>
        <taxon>Brachyspiraceae</taxon>
        <taxon>Brachyspira</taxon>
    </lineage>
</organism>
<accession>A0A5C8EDV5</accession>
<dbReference type="AlphaFoldDB" id="A0A5C8EDV5"/>
<dbReference type="Proteomes" id="UP000324707">
    <property type="component" value="Unassembled WGS sequence"/>
</dbReference>
<feature type="signal peptide" evidence="1">
    <location>
        <begin position="1"/>
        <end position="18"/>
    </location>
</feature>
<dbReference type="EMBL" id="SAXX01000003">
    <property type="protein sequence ID" value="TXJ34802.1"/>
    <property type="molecule type" value="Genomic_DNA"/>
</dbReference>
<evidence type="ECO:0000313" key="3">
    <source>
        <dbReference type="Proteomes" id="UP000324707"/>
    </source>
</evidence>
<keyword evidence="1" id="KW-0732">Signal</keyword>
<dbReference type="RefSeq" id="WP_147735525.1">
    <property type="nucleotide sequence ID" value="NZ_SAXX01000003.1"/>
</dbReference>
<protein>
    <recommendedName>
        <fullName evidence="4">Lipocalin-like domain-containing protein</fullName>
    </recommendedName>
</protein>
<sequence length="144" mass="15591">MKNSKKLFLIFLSVLIVAFISCKKDSGGSITTPTPTFKPSSLVGNWSSDKHKFTMTADGKITTISIDGISASDYTITDWADKKDTEVPQYTATIKSQSSGGHTYDFLFTFTSGSNCIVTITEQGQTSTAPKNFTFTKDATATTK</sequence>
<feature type="chain" id="PRO_5022941702" description="Lipocalin-like domain-containing protein" evidence="1">
    <location>
        <begin position="19"/>
        <end position="144"/>
    </location>
</feature>